<organism evidence="1 2">
    <name type="scientific">Staphylococcus agnetis</name>
    <dbReference type="NCBI Taxonomy" id="985762"/>
    <lineage>
        <taxon>Bacteria</taxon>
        <taxon>Bacillati</taxon>
        <taxon>Bacillota</taxon>
        <taxon>Bacilli</taxon>
        <taxon>Bacillales</taxon>
        <taxon>Staphylococcaceae</taxon>
        <taxon>Staphylococcus</taxon>
    </lineage>
</organism>
<dbReference type="AlphaFoldDB" id="A0ABD7TTY1"/>
<proteinExistence type="predicted"/>
<evidence type="ECO:0000313" key="2">
    <source>
        <dbReference type="Proteomes" id="UP001065705"/>
    </source>
</evidence>
<dbReference type="RefSeq" id="WP_262608264.1">
    <property type="nucleotide sequence ID" value="NZ_CP094809.1"/>
</dbReference>
<dbReference type="EMBL" id="CP094809">
    <property type="protein sequence ID" value="UXU56516.1"/>
    <property type="molecule type" value="Genomic_DNA"/>
</dbReference>
<protein>
    <submittedName>
        <fullName evidence="1">Uncharacterized protein</fullName>
    </submittedName>
</protein>
<reference evidence="1" key="1">
    <citation type="submission" date="2022-03" db="EMBL/GenBank/DDBJ databases">
        <title>Comparative Genomics of East African Camel-Associated Staphylococcaceae spp.: Diversity and Inheritance of Traits Involved in Host-Pathogen Interactions.</title>
        <authorList>
            <person name="Akarsu H."/>
            <person name="Liljander A."/>
            <person name="Younan M."/>
            <person name="Brodard I."/>
            <person name="Glucks I."/>
            <person name="Labroussaa F."/>
            <person name="Overesch G."/>
            <person name="Kuhnert P."/>
            <person name="Perreten V."/>
            <person name="Drexler J.F."/>
            <person name="Corman V.M."/>
            <person name="Falquet L."/>
            <person name="Jores J."/>
        </authorList>
    </citation>
    <scope>NUCLEOTIDE SEQUENCE</scope>
    <source>
        <strain evidence="1">IVB6197</strain>
    </source>
</reference>
<accession>A0ABD7TTY1</accession>
<dbReference type="Proteomes" id="UP001065705">
    <property type="component" value="Chromosome"/>
</dbReference>
<sequence length="78" mass="9626">MRLSQHKRDDLHQLLENMIEEYEKNFDNEFKVTNEVVRTMIQDNKLYAEKEVCIKFRFTEYLRLVNKFELDATYKFKG</sequence>
<name>A0ABD7TTY1_9STAP</name>
<evidence type="ECO:0000313" key="1">
    <source>
        <dbReference type="EMBL" id="UXU56516.1"/>
    </source>
</evidence>
<gene>
    <name evidence="1" type="ORF">MUA95_08050</name>
</gene>